<reference evidence="2" key="1">
    <citation type="journal article" date="2020" name="Stud. Mycol.">
        <title>101 Dothideomycetes genomes: A test case for predicting lifestyles and emergence of pathogens.</title>
        <authorList>
            <person name="Haridas S."/>
            <person name="Albert R."/>
            <person name="Binder M."/>
            <person name="Bloem J."/>
            <person name="LaButti K."/>
            <person name="Salamov A."/>
            <person name="Andreopoulos B."/>
            <person name="Baker S."/>
            <person name="Barry K."/>
            <person name="Bills G."/>
            <person name="Bluhm B."/>
            <person name="Cannon C."/>
            <person name="Castanera R."/>
            <person name="Culley D."/>
            <person name="Daum C."/>
            <person name="Ezra D."/>
            <person name="Gonzalez J."/>
            <person name="Henrissat B."/>
            <person name="Kuo A."/>
            <person name="Liang C."/>
            <person name="Lipzen A."/>
            <person name="Lutzoni F."/>
            <person name="Magnuson J."/>
            <person name="Mondo S."/>
            <person name="Nolan M."/>
            <person name="Ohm R."/>
            <person name="Pangilinan J."/>
            <person name="Park H.-J."/>
            <person name="Ramirez L."/>
            <person name="Alfaro M."/>
            <person name="Sun H."/>
            <person name="Tritt A."/>
            <person name="Yoshinaga Y."/>
            <person name="Zwiers L.-H."/>
            <person name="Turgeon B."/>
            <person name="Goodwin S."/>
            <person name="Spatafora J."/>
            <person name="Crous P."/>
            <person name="Grigoriev I."/>
        </authorList>
    </citation>
    <scope>NUCLEOTIDE SEQUENCE [LARGE SCALE GENOMIC DNA]</scope>
    <source>
        <strain evidence="2">CBS 304.66</strain>
    </source>
</reference>
<gene>
    <name evidence="1" type="ORF">CC78DRAFT_288363</name>
</gene>
<dbReference type="AlphaFoldDB" id="A0A9P4KAY9"/>
<evidence type="ECO:0000313" key="1">
    <source>
        <dbReference type="EMBL" id="KAF2263215.1"/>
    </source>
</evidence>
<comment type="caution">
    <text evidence="1">The sequence shown here is derived from an EMBL/GenBank/DDBJ whole genome shotgun (WGS) entry which is preliminary data.</text>
</comment>
<dbReference type="EMBL" id="ML986629">
    <property type="protein sequence ID" value="KAF2263215.1"/>
    <property type="molecule type" value="Genomic_DNA"/>
</dbReference>
<accession>A0A9P4KAY9</accession>
<organism evidence="1 2">
    <name type="scientific">Lojkania enalia</name>
    <dbReference type="NCBI Taxonomy" id="147567"/>
    <lineage>
        <taxon>Eukaryota</taxon>
        <taxon>Fungi</taxon>
        <taxon>Dikarya</taxon>
        <taxon>Ascomycota</taxon>
        <taxon>Pezizomycotina</taxon>
        <taxon>Dothideomycetes</taxon>
        <taxon>Pleosporomycetidae</taxon>
        <taxon>Pleosporales</taxon>
        <taxon>Pleosporales incertae sedis</taxon>
        <taxon>Lojkania</taxon>
    </lineage>
</organism>
<sequence>MTTITDEDRSECTLLNHGSLTRALKLIGFWPPVPTHHFLPNSITYYAEQLSNLQVMAWRHSNSIYRRRTSTNADTKPALSSACSTIPNPTATNGILKEKDLANRADSVATPPPPIGTASSLPLPSSAITIPHSTNFPFPVSSASTSTGPNATPELHRYDIHWKCNAGRILKARIEATLKAMERPVTEELLDACRNNGLERGLSVRSGAQGVGVDGGSTEAAA</sequence>
<proteinExistence type="predicted"/>
<name>A0A9P4KAY9_9PLEO</name>
<protein>
    <submittedName>
        <fullName evidence="1">Uncharacterized protein</fullName>
    </submittedName>
</protein>
<evidence type="ECO:0000313" key="2">
    <source>
        <dbReference type="Proteomes" id="UP000800093"/>
    </source>
</evidence>
<keyword evidence="2" id="KW-1185">Reference proteome</keyword>
<dbReference type="Proteomes" id="UP000800093">
    <property type="component" value="Unassembled WGS sequence"/>
</dbReference>
<dbReference type="OrthoDB" id="5275938at2759"/>